<evidence type="ECO:0000313" key="14">
    <source>
        <dbReference type="Proteomes" id="UP000283762"/>
    </source>
</evidence>
<dbReference type="RefSeq" id="WP_118206760.1">
    <property type="nucleotide sequence ID" value="NZ_JAASHK010000009.1"/>
</dbReference>
<dbReference type="PROSITE" id="PS52016">
    <property type="entry name" value="TONB_DEPENDENT_REC_3"/>
    <property type="match status" value="1"/>
</dbReference>
<evidence type="ECO:0000256" key="9">
    <source>
        <dbReference type="RuleBase" id="RU003357"/>
    </source>
</evidence>
<evidence type="ECO:0000256" key="5">
    <source>
        <dbReference type="ARBA" id="ARBA00023077"/>
    </source>
</evidence>
<dbReference type="NCBIfam" id="TIGR04056">
    <property type="entry name" value="OMP_RagA_SusC"/>
    <property type="match status" value="1"/>
</dbReference>
<dbReference type="InterPro" id="IPR000531">
    <property type="entry name" value="Beta-barrel_TonB"/>
</dbReference>
<name>A0A414QAK3_BACSE</name>
<dbReference type="InterPro" id="IPR023996">
    <property type="entry name" value="TonB-dep_OMP_SusC/RagA"/>
</dbReference>
<dbReference type="InterPro" id="IPR037066">
    <property type="entry name" value="Plug_dom_sf"/>
</dbReference>
<dbReference type="InterPro" id="IPR039426">
    <property type="entry name" value="TonB-dep_rcpt-like"/>
</dbReference>
<dbReference type="InterPro" id="IPR036942">
    <property type="entry name" value="Beta-barrel_TonB_sf"/>
</dbReference>
<keyword evidence="13" id="KW-0675">Receptor</keyword>
<dbReference type="AlphaFoldDB" id="A0A414QAK3"/>
<keyword evidence="2 8" id="KW-0813">Transport</keyword>
<dbReference type="SUPFAM" id="SSF56935">
    <property type="entry name" value="Porins"/>
    <property type="match status" value="1"/>
</dbReference>
<keyword evidence="4 8" id="KW-0812">Transmembrane</keyword>
<dbReference type="GO" id="GO:0009279">
    <property type="term" value="C:cell outer membrane"/>
    <property type="evidence" value="ECO:0007669"/>
    <property type="project" value="UniProtKB-SubCell"/>
</dbReference>
<dbReference type="NCBIfam" id="TIGR04057">
    <property type="entry name" value="SusC_RagA_signa"/>
    <property type="match status" value="1"/>
</dbReference>
<keyword evidence="10" id="KW-0732">Signal</keyword>
<keyword evidence="6 8" id="KW-0472">Membrane</keyword>
<dbReference type="Proteomes" id="UP000283762">
    <property type="component" value="Unassembled WGS sequence"/>
</dbReference>
<feature type="domain" description="TonB-dependent receptor-like beta-barrel" evidence="11">
    <location>
        <begin position="422"/>
        <end position="972"/>
    </location>
</feature>
<evidence type="ECO:0000313" key="13">
    <source>
        <dbReference type="EMBL" id="RHF77813.1"/>
    </source>
</evidence>
<protein>
    <submittedName>
        <fullName evidence="13">TonB-dependent receptor</fullName>
    </submittedName>
</protein>
<dbReference type="Gene3D" id="2.170.130.10">
    <property type="entry name" value="TonB-dependent receptor, plug domain"/>
    <property type="match status" value="1"/>
</dbReference>
<dbReference type="Pfam" id="PF00593">
    <property type="entry name" value="TonB_dep_Rec_b-barrel"/>
    <property type="match status" value="1"/>
</dbReference>
<keyword evidence="7 8" id="KW-0998">Cell outer membrane</keyword>
<evidence type="ECO:0000256" key="1">
    <source>
        <dbReference type="ARBA" id="ARBA00004571"/>
    </source>
</evidence>
<proteinExistence type="inferred from homology"/>
<organism evidence="13 14">
    <name type="scientific">Bacteroides stercoris</name>
    <dbReference type="NCBI Taxonomy" id="46506"/>
    <lineage>
        <taxon>Bacteria</taxon>
        <taxon>Pseudomonadati</taxon>
        <taxon>Bacteroidota</taxon>
        <taxon>Bacteroidia</taxon>
        <taxon>Bacteroidales</taxon>
        <taxon>Bacteroidaceae</taxon>
        <taxon>Bacteroides</taxon>
    </lineage>
</organism>
<evidence type="ECO:0000259" key="11">
    <source>
        <dbReference type="Pfam" id="PF00593"/>
    </source>
</evidence>
<reference evidence="13 14" key="1">
    <citation type="submission" date="2018-08" db="EMBL/GenBank/DDBJ databases">
        <title>A genome reference for cultivated species of the human gut microbiota.</title>
        <authorList>
            <person name="Zou Y."/>
            <person name="Xue W."/>
            <person name="Luo G."/>
        </authorList>
    </citation>
    <scope>NUCLEOTIDE SEQUENCE [LARGE SCALE GENOMIC DNA]</scope>
    <source>
        <strain evidence="13 14">AM25-16</strain>
    </source>
</reference>
<dbReference type="Pfam" id="PF07715">
    <property type="entry name" value="Plug"/>
    <property type="match status" value="1"/>
</dbReference>
<dbReference type="SUPFAM" id="SSF49464">
    <property type="entry name" value="Carboxypeptidase regulatory domain-like"/>
    <property type="match status" value="1"/>
</dbReference>
<sequence>MKQVNLRICRTILPLLLGLFLSVGVYAQNITVKGHVKDALGGVIGANVIEKGNPSNGTITDVDGNFTLSVPKGAILQVSFIGYKTQEIEATSSVIVTLKDDSELLNEVVVIGYGVAKKNDLTGSVTAIKPDEKNKGLVVSAQDMIQGKIAGVNVNTTSGAPGEGAQIRIRGGASLNASNNPLIVIDGMPMDNNSTKGVNNPLSLVNPNDIETFTVLKDASATAIYGSRGSNGVIIITTKKGRKNQAPKVSYNGTLSVSTIADKLDVMNAPEYVEFIKNTYGEGSAAYAGLGWQKYNEDGTPDFSAGTYNTDWQDEIYRAGISHDHNVSVTGGVGNESWSMPYRVSVGYTNQEGILKGSDYNRFTAGFTLNPSLLNDHLNFNINAKYSYSKTNPGGTDAIGAAISMDPTRPIMSEDEQFKNWGGYWQWTKNTSEYDPTFPFARNDDAPKNPVELIDHYTFDKSATVLLGNFEADYKIHGFEDLRLHMNLSGEYADGGEYTNNNPYSTYGFYYGGVGENKEKKYNLIATAYAQYNKDFNKAHHLDVMVGYEYNHMKYWGGEWFENYYPSTNESYYDDGTPKAGTINSSSTKNWRGQIYLVSWYGRVNYSLLDRYLFTFTARYDGSSRFADGQRWGFFPSAAFAWRVKDEAFLKDVDAVSDLKLRLGWGKTGQQDTGKEYYTAIYKVSTSENHRYPVGPNNPGTLYQPLPYNDDLTWETTTTWNLGLDYGMFDQRLTLNLDAYYRETTDLLSTPTIPAGQNFDNALMLNAGSLKNTGVEIALSGKPVQTKDWFVELGMNIAYNKNEITGLYGGRDVIEAGMKVGTDQQITYHKVGLPANSFWVYQQVYDESGRPIMGCYVDRNADGSIDENDRYYYKNIIAPWTGGFNFKVAYKNWDLGTNFRASFGNYVYNGIESGKANSAMLYNSKGYYENSTADIVSLGWSSYNYALTDYFVQNASFLKCDNITLGYNFDNLFKAGKYKGVSGRIYASCSNVFTITKYKGLDPEQTSGKESSLYPRSRTFLLGLNLNF</sequence>
<keyword evidence="5 9" id="KW-0798">TonB box</keyword>
<evidence type="ECO:0000256" key="4">
    <source>
        <dbReference type="ARBA" id="ARBA00022692"/>
    </source>
</evidence>
<comment type="similarity">
    <text evidence="8 9">Belongs to the TonB-dependent receptor family.</text>
</comment>
<dbReference type="InterPro" id="IPR008969">
    <property type="entry name" value="CarboxyPept-like_regulatory"/>
</dbReference>
<evidence type="ECO:0000256" key="3">
    <source>
        <dbReference type="ARBA" id="ARBA00022452"/>
    </source>
</evidence>
<evidence type="ECO:0000259" key="12">
    <source>
        <dbReference type="Pfam" id="PF07715"/>
    </source>
</evidence>
<evidence type="ECO:0000256" key="2">
    <source>
        <dbReference type="ARBA" id="ARBA00022448"/>
    </source>
</evidence>
<comment type="subcellular location">
    <subcellularLocation>
        <location evidence="1 8">Cell outer membrane</location>
        <topology evidence="1 8">Multi-pass membrane protein</topology>
    </subcellularLocation>
</comment>
<gene>
    <name evidence="13" type="ORF">DW668_02330</name>
</gene>
<feature type="chain" id="PRO_5019397475" evidence="10">
    <location>
        <begin position="28"/>
        <end position="1028"/>
    </location>
</feature>
<evidence type="ECO:0000256" key="8">
    <source>
        <dbReference type="PROSITE-ProRule" id="PRU01360"/>
    </source>
</evidence>
<feature type="domain" description="TonB-dependent receptor plug" evidence="12">
    <location>
        <begin position="118"/>
        <end position="233"/>
    </location>
</feature>
<keyword evidence="3 8" id="KW-1134">Transmembrane beta strand</keyword>
<evidence type="ECO:0000256" key="7">
    <source>
        <dbReference type="ARBA" id="ARBA00023237"/>
    </source>
</evidence>
<comment type="caution">
    <text evidence="13">The sequence shown here is derived from an EMBL/GenBank/DDBJ whole genome shotgun (WGS) entry which is preliminary data.</text>
</comment>
<dbReference type="Gene3D" id="2.40.170.20">
    <property type="entry name" value="TonB-dependent receptor, beta-barrel domain"/>
    <property type="match status" value="1"/>
</dbReference>
<feature type="signal peptide" evidence="10">
    <location>
        <begin position="1"/>
        <end position="27"/>
    </location>
</feature>
<dbReference type="InterPro" id="IPR012910">
    <property type="entry name" value="Plug_dom"/>
</dbReference>
<dbReference type="FunFam" id="2.170.130.10:FF:000008">
    <property type="entry name" value="SusC/RagA family TonB-linked outer membrane protein"/>
    <property type="match status" value="1"/>
</dbReference>
<evidence type="ECO:0000256" key="10">
    <source>
        <dbReference type="SAM" id="SignalP"/>
    </source>
</evidence>
<dbReference type="EMBL" id="QRHJ01000004">
    <property type="protein sequence ID" value="RHF77813.1"/>
    <property type="molecule type" value="Genomic_DNA"/>
</dbReference>
<dbReference type="InterPro" id="IPR023997">
    <property type="entry name" value="TonB-dep_OMP_SusC/RagA_CS"/>
</dbReference>
<dbReference type="Pfam" id="PF13715">
    <property type="entry name" value="CarbopepD_reg_2"/>
    <property type="match status" value="1"/>
</dbReference>
<evidence type="ECO:0000256" key="6">
    <source>
        <dbReference type="ARBA" id="ARBA00023136"/>
    </source>
</evidence>
<accession>A0A414QAK3</accession>